<reference evidence="1 2" key="1">
    <citation type="journal article" date="2022" name="DNA Res.">
        <title>Chromosomal-level genome assembly of the orchid tree Bauhinia variegata (Leguminosae; Cercidoideae) supports the allotetraploid origin hypothesis of Bauhinia.</title>
        <authorList>
            <person name="Zhong Y."/>
            <person name="Chen Y."/>
            <person name="Zheng D."/>
            <person name="Pang J."/>
            <person name="Liu Y."/>
            <person name="Luo S."/>
            <person name="Meng S."/>
            <person name="Qian L."/>
            <person name="Wei D."/>
            <person name="Dai S."/>
            <person name="Zhou R."/>
        </authorList>
    </citation>
    <scope>NUCLEOTIDE SEQUENCE [LARGE SCALE GENOMIC DNA]</scope>
    <source>
        <strain evidence="1">BV-YZ2020</strain>
    </source>
</reference>
<dbReference type="Proteomes" id="UP000828941">
    <property type="component" value="Chromosome 5"/>
</dbReference>
<organism evidence="1 2">
    <name type="scientific">Bauhinia variegata</name>
    <name type="common">Purple orchid tree</name>
    <name type="synonym">Phanera variegata</name>
    <dbReference type="NCBI Taxonomy" id="167791"/>
    <lineage>
        <taxon>Eukaryota</taxon>
        <taxon>Viridiplantae</taxon>
        <taxon>Streptophyta</taxon>
        <taxon>Embryophyta</taxon>
        <taxon>Tracheophyta</taxon>
        <taxon>Spermatophyta</taxon>
        <taxon>Magnoliopsida</taxon>
        <taxon>eudicotyledons</taxon>
        <taxon>Gunneridae</taxon>
        <taxon>Pentapetalae</taxon>
        <taxon>rosids</taxon>
        <taxon>fabids</taxon>
        <taxon>Fabales</taxon>
        <taxon>Fabaceae</taxon>
        <taxon>Cercidoideae</taxon>
        <taxon>Cercideae</taxon>
        <taxon>Bauhiniinae</taxon>
        <taxon>Bauhinia</taxon>
    </lineage>
</organism>
<comment type="caution">
    <text evidence="1">The sequence shown here is derived from an EMBL/GenBank/DDBJ whole genome shotgun (WGS) entry which is preliminary data.</text>
</comment>
<name>A0ACB9PBX4_BAUVA</name>
<evidence type="ECO:0000313" key="2">
    <source>
        <dbReference type="Proteomes" id="UP000828941"/>
    </source>
</evidence>
<protein>
    <submittedName>
        <fullName evidence="1">Uncharacterized protein</fullName>
    </submittedName>
</protein>
<evidence type="ECO:0000313" key="1">
    <source>
        <dbReference type="EMBL" id="KAI4344435.1"/>
    </source>
</evidence>
<accession>A0ACB9PBX4</accession>
<proteinExistence type="predicted"/>
<sequence length="108" mass="11744">MVMGMVGGEMCNEDMGEYDDDCETRCEAAYAGGQAYCFIGSDGIRVCRCNYKCPQGGKCRVSLGVWGWGGSGCRDSECNDRCVSSHPGGHGYCYTIEPYTSCFCDYPC</sequence>
<dbReference type="EMBL" id="CM039430">
    <property type="protein sequence ID" value="KAI4344435.1"/>
    <property type="molecule type" value="Genomic_DNA"/>
</dbReference>
<gene>
    <name evidence="1" type="ORF">L6164_011664</name>
</gene>
<keyword evidence="2" id="KW-1185">Reference proteome</keyword>